<evidence type="ECO:0000256" key="1">
    <source>
        <dbReference type="SAM" id="MobiDB-lite"/>
    </source>
</evidence>
<protein>
    <recommendedName>
        <fullName evidence="3">Retrotransposon Copia-like N-terminal domain-containing protein</fullName>
    </recommendedName>
</protein>
<dbReference type="PANTHER" id="PTHR47481">
    <property type="match status" value="1"/>
</dbReference>
<evidence type="ECO:0008006" key="3">
    <source>
        <dbReference type="Google" id="ProtNLM"/>
    </source>
</evidence>
<evidence type="ECO:0000313" key="2">
    <source>
        <dbReference type="EMBL" id="OAY46700.1"/>
    </source>
</evidence>
<reference evidence="2" key="1">
    <citation type="submission" date="2016-02" db="EMBL/GenBank/DDBJ databases">
        <title>WGS assembly of Manihot esculenta.</title>
        <authorList>
            <person name="Bredeson J.V."/>
            <person name="Prochnik S.E."/>
            <person name="Lyons J.B."/>
            <person name="Schmutz J."/>
            <person name="Grimwood J."/>
            <person name="Vrebalov J."/>
            <person name="Bart R.S."/>
            <person name="Amuge T."/>
            <person name="Ferguson M.E."/>
            <person name="Green R."/>
            <person name="Putnam N."/>
            <person name="Stites J."/>
            <person name="Rounsley S."/>
            <person name="Rokhsar D.S."/>
        </authorList>
    </citation>
    <scope>NUCLEOTIDE SEQUENCE [LARGE SCALE GENOMIC DNA]</scope>
    <source>
        <tissue evidence="2">Leaf</tissue>
    </source>
</reference>
<dbReference type="Pfam" id="PF14223">
    <property type="entry name" value="Retrotran_gag_2"/>
    <property type="match status" value="1"/>
</dbReference>
<dbReference type="AlphaFoldDB" id="A0A2C9VM41"/>
<accession>A0A2C9VM41</accession>
<name>A0A2C9VM41_MANES</name>
<feature type="compositionally biased region" description="Polar residues" evidence="1">
    <location>
        <begin position="7"/>
        <end position="25"/>
    </location>
</feature>
<feature type="region of interest" description="Disordered" evidence="1">
    <location>
        <begin position="1"/>
        <end position="25"/>
    </location>
</feature>
<dbReference type="EMBL" id="CM004392">
    <property type="protein sequence ID" value="OAY46700.1"/>
    <property type="molecule type" value="Genomic_DNA"/>
</dbReference>
<dbReference type="PANTHER" id="PTHR47481:SF21">
    <property type="entry name" value="BASIC-LEUCINE ZIPPER TRANSCRIPTION FACTOR Q-RELATED"/>
    <property type="match status" value="1"/>
</dbReference>
<proteinExistence type="predicted"/>
<gene>
    <name evidence="2" type="ORF">MANES_06G020100</name>
</gene>
<organism evidence="2">
    <name type="scientific">Manihot esculenta</name>
    <name type="common">Cassava</name>
    <name type="synonym">Jatropha manihot</name>
    <dbReference type="NCBI Taxonomy" id="3983"/>
    <lineage>
        <taxon>Eukaryota</taxon>
        <taxon>Viridiplantae</taxon>
        <taxon>Streptophyta</taxon>
        <taxon>Embryophyta</taxon>
        <taxon>Tracheophyta</taxon>
        <taxon>Spermatophyta</taxon>
        <taxon>Magnoliopsida</taxon>
        <taxon>eudicotyledons</taxon>
        <taxon>Gunneridae</taxon>
        <taxon>Pentapetalae</taxon>
        <taxon>rosids</taxon>
        <taxon>fabids</taxon>
        <taxon>Malpighiales</taxon>
        <taxon>Euphorbiaceae</taxon>
        <taxon>Crotonoideae</taxon>
        <taxon>Manihoteae</taxon>
        <taxon>Manihot</taxon>
    </lineage>
</organism>
<sequence>MGDDLSITKTPAITPSITSPGTSGDGSAQIISFHPVSQLPIKLTGSGSFPTWKAQVYTLMCGYDLLDFLEGSNPVPAVSSSAYRLWFRQDNLIRNALIASADPTIAPTIASSKTSKQAWDYLHTTYANKSQTRIYTLRDILAKISKDEKSVTDYLHEIRTVSQITEII</sequence>